<dbReference type="Proteomes" id="UP000017836">
    <property type="component" value="Unassembled WGS sequence"/>
</dbReference>
<sequence>MSVLAAALTLATVPYGQWVGRLKGGGSDVKKKEVLGDIGSEESQPPVLRQSVPLRKQSHLTCHASSGVARNPSS</sequence>
<name>W1P1E1_AMBTC</name>
<accession>W1P1E1</accession>
<organism evidence="1 2">
    <name type="scientific">Amborella trichopoda</name>
    <dbReference type="NCBI Taxonomy" id="13333"/>
    <lineage>
        <taxon>Eukaryota</taxon>
        <taxon>Viridiplantae</taxon>
        <taxon>Streptophyta</taxon>
        <taxon>Embryophyta</taxon>
        <taxon>Tracheophyta</taxon>
        <taxon>Spermatophyta</taxon>
        <taxon>Magnoliopsida</taxon>
        <taxon>Amborellales</taxon>
        <taxon>Amborellaceae</taxon>
        <taxon>Amborella</taxon>
    </lineage>
</organism>
<evidence type="ECO:0000313" key="1">
    <source>
        <dbReference type="EMBL" id="ERN03652.1"/>
    </source>
</evidence>
<dbReference type="EMBL" id="KI394342">
    <property type="protein sequence ID" value="ERN03652.1"/>
    <property type="molecule type" value="Genomic_DNA"/>
</dbReference>
<gene>
    <name evidence="1" type="ORF">AMTR_s00144p00048640</name>
</gene>
<dbReference type="Gramene" id="ERN03652">
    <property type="protein sequence ID" value="ERN03652"/>
    <property type="gene ID" value="AMTR_s00144p00048640"/>
</dbReference>
<evidence type="ECO:0000313" key="2">
    <source>
        <dbReference type="Proteomes" id="UP000017836"/>
    </source>
</evidence>
<proteinExistence type="predicted"/>
<dbReference type="AlphaFoldDB" id="W1P1E1"/>
<dbReference type="HOGENOM" id="CLU_2691105_0_0_1"/>
<protein>
    <submittedName>
        <fullName evidence="1">Uncharacterized protein</fullName>
    </submittedName>
</protein>
<keyword evidence="2" id="KW-1185">Reference proteome</keyword>
<reference evidence="2" key="1">
    <citation type="journal article" date="2013" name="Science">
        <title>The Amborella genome and the evolution of flowering plants.</title>
        <authorList>
            <consortium name="Amborella Genome Project"/>
        </authorList>
    </citation>
    <scope>NUCLEOTIDE SEQUENCE [LARGE SCALE GENOMIC DNA]</scope>
</reference>